<proteinExistence type="predicted"/>
<reference evidence="2" key="1">
    <citation type="submission" date="2024-02" db="EMBL/GenBank/DDBJ databases">
        <title>Tomenella chthoni gen. nov. sp. nov., a member of the family Jonesiaceae isolated from bat guano.</title>
        <authorList>
            <person name="Miller S.L."/>
            <person name="King J."/>
            <person name="Sankaranarayanan K."/>
            <person name="Lawson P.A."/>
        </authorList>
    </citation>
    <scope>NUCLEOTIDE SEQUENCE</scope>
    <source>
        <strain evidence="2">BS-20</strain>
    </source>
</reference>
<keyword evidence="1" id="KW-0472">Membrane</keyword>
<accession>A0AAU7DUC5</accession>
<organism evidence="2">
    <name type="scientific">Jonesiaceae bacterium BS-20</name>
    <dbReference type="NCBI Taxonomy" id="3120821"/>
    <lineage>
        <taxon>Bacteria</taxon>
        <taxon>Bacillati</taxon>
        <taxon>Actinomycetota</taxon>
        <taxon>Actinomycetes</taxon>
        <taxon>Micrococcales</taxon>
        <taxon>Jonesiaceae</taxon>
    </lineage>
</organism>
<sequence>MTTPTLPSMEVAPEIKRSRVTWHGIKTVARLELTQRLRSSRWRTVLVLWFIGVGAICLLIAAALTSSMGYNDTPVGPMIFALNVMFILFMGLLVTPSLSSTAINGDRNAGTLAILQASLLTPMEITLGKLAAGWLSSVSFIVVSIPFIVWSLAAGGVTIITVVVVLLTMCLLLGVICAVSLYMSARMVKTGTSTVMSYLVVASVSVITLILFGLSTVVFVFNQNASSMQPTKWDPDTGNPTQCAPVELTYSNPRTDLTWWLLAANPFVIIADVHVAAPQAQLGGFSQEDPLQTISTGVRELRAGFEESYNYEAMWCNPDGSVVSEAEFNERNNKPPRQAGAVWPYGIGIYLAVGALAVNRTANRLRTPYDQLAKGVRIA</sequence>
<gene>
    <name evidence="2" type="ORF">V5R04_11465</name>
</gene>
<evidence type="ECO:0000256" key="1">
    <source>
        <dbReference type="SAM" id="Phobius"/>
    </source>
</evidence>
<name>A0AAU7DUC5_9MICO</name>
<feature type="transmembrane region" description="Helical" evidence="1">
    <location>
        <begin position="195"/>
        <end position="221"/>
    </location>
</feature>
<feature type="transmembrane region" description="Helical" evidence="1">
    <location>
        <begin position="159"/>
        <end position="183"/>
    </location>
</feature>
<dbReference type="EMBL" id="CP146203">
    <property type="protein sequence ID" value="XBH20838.1"/>
    <property type="molecule type" value="Genomic_DNA"/>
</dbReference>
<protein>
    <submittedName>
        <fullName evidence="2">ABC transporter permease</fullName>
    </submittedName>
</protein>
<feature type="transmembrane region" description="Helical" evidence="1">
    <location>
        <begin position="45"/>
        <end position="66"/>
    </location>
</feature>
<feature type="transmembrane region" description="Helical" evidence="1">
    <location>
        <begin position="130"/>
        <end position="153"/>
    </location>
</feature>
<feature type="transmembrane region" description="Helical" evidence="1">
    <location>
        <begin position="78"/>
        <end position="98"/>
    </location>
</feature>
<keyword evidence="1" id="KW-0812">Transmembrane</keyword>
<dbReference type="AlphaFoldDB" id="A0AAU7DUC5"/>
<evidence type="ECO:0000313" key="2">
    <source>
        <dbReference type="EMBL" id="XBH20838.1"/>
    </source>
</evidence>
<keyword evidence="1" id="KW-1133">Transmembrane helix</keyword>